<dbReference type="Gramene" id="KRH44661">
    <property type="protein sequence ID" value="KRH44661"/>
    <property type="gene ID" value="GLYMA_08G224100"/>
</dbReference>
<evidence type="ECO:0000313" key="4">
    <source>
        <dbReference type="EnsemblPlants" id="KRH44661"/>
    </source>
</evidence>
<organism evidence="3">
    <name type="scientific">Glycine max</name>
    <name type="common">Soybean</name>
    <name type="synonym">Glycine hispida</name>
    <dbReference type="NCBI Taxonomy" id="3847"/>
    <lineage>
        <taxon>Eukaryota</taxon>
        <taxon>Viridiplantae</taxon>
        <taxon>Streptophyta</taxon>
        <taxon>Embryophyta</taxon>
        <taxon>Tracheophyta</taxon>
        <taxon>Spermatophyta</taxon>
        <taxon>Magnoliopsida</taxon>
        <taxon>eudicotyledons</taxon>
        <taxon>Gunneridae</taxon>
        <taxon>Pentapetalae</taxon>
        <taxon>rosids</taxon>
        <taxon>fabids</taxon>
        <taxon>Fabales</taxon>
        <taxon>Fabaceae</taxon>
        <taxon>Papilionoideae</taxon>
        <taxon>50 kb inversion clade</taxon>
        <taxon>NPAAA clade</taxon>
        <taxon>indigoferoid/millettioid clade</taxon>
        <taxon>Phaseoleae</taxon>
        <taxon>Glycine</taxon>
        <taxon>Glycine subgen. Soja</taxon>
    </lineage>
</organism>
<reference evidence="3" key="3">
    <citation type="submission" date="2018-07" db="EMBL/GenBank/DDBJ databases">
        <title>WGS assembly of Glycine max.</title>
        <authorList>
            <person name="Schmutz J."/>
            <person name="Cannon S."/>
            <person name="Schlueter J."/>
            <person name="Ma J."/>
            <person name="Mitros T."/>
            <person name="Nelson W."/>
            <person name="Hyten D."/>
            <person name="Song Q."/>
            <person name="Thelen J."/>
            <person name="Cheng J."/>
            <person name="Xu D."/>
            <person name="Hellsten U."/>
            <person name="May G."/>
            <person name="Yu Y."/>
            <person name="Sakurai T."/>
            <person name="Umezawa T."/>
            <person name="Bhattacharyya M."/>
            <person name="Sandhu D."/>
            <person name="Valliyodan B."/>
            <person name="Lindquist E."/>
            <person name="Peto M."/>
            <person name="Grant D."/>
            <person name="Shu S."/>
            <person name="Goodstein D."/>
            <person name="Barry K."/>
            <person name="Futrell-Griggs M."/>
            <person name="Abernathy B."/>
            <person name="Du J."/>
            <person name="Tian Z."/>
            <person name="Zhu L."/>
            <person name="Gill N."/>
            <person name="Joshi T."/>
            <person name="Libault M."/>
            <person name="Sethuraman A."/>
            <person name="Zhang X."/>
            <person name="Shinozaki K."/>
            <person name="Nguyen H."/>
            <person name="Wing R."/>
            <person name="Cregan P."/>
            <person name="Specht J."/>
            <person name="Grimwood J."/>
            <person name="Rokhsar D."/>
            <person name="Stacey G."/>
            <person name="Shoemaker R."/>
            <person name="Jackson S."/>
        </authorList>
    </citation>
    <scope>NUCLEOTIDE SEQUENCE</scope>
    <source>
        <tissue evidence="3">Callus</tissue>
    </source>
</reference>
<dbReference type="EnsemblPlants" id="KRH44661">
    <property type="protein sequence ID" value="KRH44661"/>
    <property type="gene ID" value="GLYMA_08G224100"/>
</dbReference>
<feature type="region of interest" description="Disordered" evidence="1">
    <location>
        <begin position="101"/>
        <end position="134"/>
    </location>
</feature>
<name>A0A0R0IWD5_SOYBN</name>
<dbReference type="RefSeq" id="XP_006585673.1">
    <property type="nucleotide sequence ID" value="XM_006585610.3"/>
</dbReference>
<proteinExistence type="predicted"/>
<accession>A0A0R0IWD5</accession>
<dbReference type="Proteomes" id="UP000008827">
    <property type="component" value="Chromosome 8"/>
</dbReference>
<dbReference type="OrthoDB" id="690661at2759"/>
<evidence type="ECO:0000313" key="3">
    <source>
        <dbReference type="EMBL" id="KRH44661.1"/>
    </source>
</evidence>
<protein>
    <submittedName>
        <fullName evidence="3 4">Uncharacterized protein</fullName>
    </submittedName>
</protein>
<dbReference type="SMR" id="A0A0R0IWD5"/>
<dbReference type="EMBL" id="CM000841">
    <property type="protein sequence ID" value="KRH44661.1"/>
    <property type="molecule type" value="Genomic_DNA"/>
</dbReference>
<evidence type="ECO:0000313" key="5">
    <source>
        <dbReference type="Proteomes" id="UP000008827"/>
    </source>
</evidence>
<feature type="signal peptide" evidence="2">
    <location>
        <begin position="1"/>
        <end position="21"/>
    </location>
</feature>
<dbReference type="PANTHER" id="PTHR35463:SF11">
    <property type="entry name" value="TRANSMEMBRANE PROTEIN"/>
    <property type="match status" value="1"/>
</dbReference>
<keyword evidence="2" id="KW-0732">Signal</keyword>
<sequence length="134" mass="15205">MIDMWKSVLVLVFLCLSLSNGDDQEKKKPCLWEWKRLSSAYSAYRALFPSSIGLDMLKNLVTHTYARFFPPNIEREEEGQVKENGAGEKVREAFAKSLGNSKATLEDAAKSAAETVRTFSESDENRETQHQNEL</sequence>
<dbReference type="OMA" id="HNVKERT"/>
<dbReference type="ExpressionAtlas" id="A0A0R0IWD5">
    <property type="expression patterns" value="baseline and differential"/>
</dbReference>
<reference evidence="3 4" key="1">
    <citation type="journal article" date="2010" name="Nature">
        <title>Genome sequence of the palaeopolyploid soybean.</title>
        <authorList>
            <person name="Schmutz J."/>
            <person name="Cannon S.B."/>
            <person name="Schlueter J."/>
            <person name="Ma J."/>
            <person name="Mitros T."/>
            <person name="Nelson W."/>
            <person name="Hyten D.L."/>
            <person name="Song Q."/>
            <person name="Thelen J.J."/>
            <person name="Cheng J."/>
            <person name="Xu D."/>
            <person name="Hellsten U."/>
            <person name="May G.D."/>
            <person name="Yu Y."/>
            <person name="Sakurai T."/>
            <person name="Umezawa T."/>
            <person name="Bhattacharyya M.K."/>
            <person name="Sandhu D."/>
            <person name="Valliyodan B."/>
            <person name="Lindquist E."/>
            <person name="Peto M."/>
            <person name="Grant D."/>
            <person name="Shu S."/>
            <person name="Goodstein D."/>
            <person name="Barry K."/>
            <person name="Futrell-Griggs M."/>
            <person name="Abernathy B."/>
            <person name="Du J."/>
            <person name="Tian Z."/>
            <person name="Zhu L."/>
            <person name="Gill N."/>
            <person name="Joshi T."/>
            <person name="Libault M."/>
            <person name="Sethuraman A."/>
            <person name="Zhang X.-C."/>
            <person name="Shinozaki K."/>
            <person name="Nguyen H.T."/>
            <person name="Wing R.A."/>
            <person name="Cregan P."/>
            <person name="Specht J."/>
            <person name="Grimwood J."/>
            <person name="Rokhsar D."/>
            <person name="Stacey G."/>
            <person name="Shoemaker R.C."/>
            <person name="Jackson S.A."/>
        </authorList>
    </citation>
    <scope>NUCLEOTIDE SEQUENCE [LARGE SCALE GENOMIC DNA]</scope>
    <source>
        <strain evidence="4">cv. Williams 82</strain>
        <tissue evidence="3">Callus</tissue>
    </source>
</reference>
<evidence type="ECO:0000256" key="1">
    <source>
        <dbReference type="SAM" id="MobiDB-lite"/>
    </source>
</evidence>
<feature type="chain" id="PRO_5014521934" evidence="2">
    <location>
        <begin position="22"/>
        <end position="134"/>
    </location>
</feature>
<gene>
    <name evidence="4" type="primary">LOC100820626</name>
    <name evidence="3" type="ORF">GLYMA_08G224100</name>
</gene>
<evidence type="ECO:0000256" key="2">
    <source>
        <dbReference type="SAM" id="SignalP"/>
    </source>
</evidence>
<feature type="compositionally biased region" description="Basic and acidic residues" evidence="1">
    <location>
        <begin position="123"/>
        <end position="134"/>
    </location>
</feature>
<keyword evidence="5" id="KW-1185">Reference proteome</keyword>
<dbReference type="PANTHER" id="PTHR35463">
    <property type="entry name" value="TRANSMEMBRANE PROTEIN"/>
    <property type="match status" value="1"/>
</dbReference>
<reference evidence="4" key="2">
    <citation type="submission" date="2018-02" db="UniProtKB">
        <authorList>
            <consortium name="EnsemblPlants"/>
        </authorList>
    </citation>
    <scope>IDENTIFICATION</scope>
    <source>
        <strain evidence="4">Williams 82</strain>
    </source>
</reference>
<dbReference type="GeneID" id="100820626"/>
<dbReference type="AlphaFoldDB" id="A0A0R0IWD5"/>